<reference evidence="1" key="1">
    <citation type="submission" date="2022-06" db="EMBL/GenBank/DDBJ databases">
        <title>Sphingomonas sp. nov. isolated from rhizosphere soil of tomato.</title>
        <authorList>
            <person name="Dong H."/>
            <person name="Gao R."/>
        </authorList>
    </citation>
    <scope>NUCLEOTIDE SEQUENCE</scope>
    <source>
        <strain evidence="1">MMSM24</strain>
    </source>
</reference>
<comment type="caution">
    <text evidence="1">The sequence shown here is derived from an EMBL/GenBank/DDBJ whole genome shotgun (WGS) entry which is preliminary data.</text>
</comment>
<keyword evidence="2" id="KW-1185">Reference proteome</keyword>
<dbReference type="Pfam" id="PF03860">
    <property type="entry name" value="Csp"/>
    <property type="match status" value="1"/>
</dbReference>
<dbReference type="Proteomes" id="UP001165565">
    <property type="component" value="Unassembled WGS sequence"/>
</dbReference>
<protein>
    <submittedName>
        <fullName evidence="1">Four-helix bundle copper-binding protein</fullName>
    </submittedName>
</protein>
<dbReference type="AlphaFoldDB" id="A0AA42CSC1"/>
<dbReference type="CDD" id="cd08026">
    <property type="entry name" value="DUF326"/>
    <property type="match status" value="1"/>
</dbReference>
<dbReference type="InterPro" id="IPR044543">
    <property type="entry name" value="YHJQ-like"/>
</dbReference>
<dbReference type="EMBL" id="JANFAV010000001">
    <property type="protein sequence ID" value="MCW6533208.1"/>
    <property type="molecule type" value="Genomic_DNA"/>
</dbReference>
<dbReference type="InterPro" id="IPR005560">
    <property type="entry name" value="Csp_YhjQ"/>
</dbReference>
<dbReference type="Gene3D" id="1.20.1270.360">
    <property type="match status" value="1"/>
</dbReference>
<dbReference type="PANTHER" id="PTHR37310">
    <property type="entry name" value="CYTOPLASMIC PROTEIN-RELATED"/>
    <property type="match status" value="1"/>
</dbReference>
<gene>
    <name evidence="1" type="ORF">NEE01_00270</name>
</gene>
<evidence type="ECO:0000313" key="1">
    <source>
        <dbReference type="EMBL" id="MCW6533208.1"/>
    </source>
</evidence>
<name>A0AA42CSC1_9SPHN</name>
<organism evidence="1 2">
    <name type="scientific">Sphingomonas lycopersici</name>
    <dbReference type="NCBI Taxonomy" id="2951807"/>
    <lineage>
        <taxon>Bacteria</taxon>
        <taxon>Pseudomonadati</taxon>
        <taxon>Pseudomonadota</taxon>
        <taxon>Alphaproteobacteria</taxon>
        <taxon>Sphingomonadales</taxon>
        <taxon>Sphingomonadaceae</taxon>
        <taxon>Sphingomonas</taxon>
    </lineage>
</organism>
<dbReference type="RefSeq" id="WP_265267256.1">
    <property type="nucleotide sequence ID" value="NZ_JANFAV010000001.1"/>
</dbReference>
<sequence length="129" mass="14237">MSIHRMIALHPQVGDDFNETLATAARHAMFCAEMCASCADACIAEPMDMSQCIRSCLDCSDVCTATAQLAVRRTGHNPEALRALLDTCARVCELCAEECERHEHGHCQLCAEMCRECMRDCRVSIPTVN</sequence>
<evidence type="ECO:0000313" key="2">
    <source>
        <dbReference type="Proteomes" id="UP001165565"/>
    </source>
</evidence>
<accession>A0AA42CSC1</accession>
<proteinExistence type="predicted"/>
<dbReference type="PANTHER" id="PTHR37310:SF1">
    <property type="entry name" value="CYTOPLASMIC PROTEIN"/>
    <property type="match status" value="1"/>
</dbReference>